<dbReference type="InterPro" id="IPR032675">
    <property type="entry name" value="LRR_dom_sf"/>
</dbReference>
<dbReference type="Proteomes" id="UP000279307">
    <property type="component" value="Chromosome 12"/>
</dbReference>
<proteinExistence type="predicted"/>
<dbReference type="Gene3D" id="3.80.10.10">
    <property type="entry name" value="Ribonuclease Inhibitor"/>
    <property type="match status" value="1"/>
</dbReference>
<gene>
    <name evidence="1" type="ORF">DMN91_011475</name>
</gene>
<reference evidence="1 2" key="1">
    <citation type="journal article" date="2018" name="Genome Res.">
        <title>The genomic architecture and molecular evolution of ant odorant receptors.</title>
        <authorList>
            <person name="McKenzie S.K."/>
            <person name="Kronauer D.J.C."/>
        </authorList>
    </citation>
    <scope>NUCLEOTIDE SEQUENCE [LARGE SCALE GENOMIC DNA]</scope>
    <source>
        <strain evidence="1">Clonal line C1</strain>
    </source>
</reference>
<evidence type="ECO:0000313" key="1">
    <source>
        <dbReference type="EMBL" id="RLU15720.1"/>
    </source>
</evidence>
<dbReference type="AlphaFoldDB" id="A0A3L8D5N8"/>
<protein>
    <recommendedName>
        <fullName evidence="3">F-box/LRR-repeat protein</fullName>
    </recommendedName>
</protein>
<sequence>MSRVATCAEIKANLCRACRKLCRNRAFIILDTIILERCDLTQDVHLSLALKKLQSLKYLAIKEYIGVVERTLETIGEQCKNLRVLRGAPWGPAFHANVRYVYLTHLVGLQILKITHNHKMSDEFLVSVVQRCQQLVCIDITGCCNVTDDGLTTVATLAKLERLTIGYLDRITDSGLQDIFHVDKDACNSRSNNVMLKLIIGSTSIISKHESDDKLSPLLQIVNVDLSDRRMCVHCHVSGR</sequence>
<comment type="caution">
    <text evidence="1">The sequence shown here is derived from an EMBL/GenBank/DDBJ whole genome shotgun (WGS) entry which is preliminary data.</text>
</comment>
<dbReference type="GO" id="GO:0005737">
    <property type="term" value="C:cytoplasm"/>
    <property type="evidence" value="ECO:0007669"/>
    <property type="project" value="TreeGrafter"/>
</dbReference>
<dbReference type="EMBL" id="QOIP01000012">
    <property type="protein sequence ID" value="RLU15720.1"/>
    <property type="molecule type" value="Genomic_DNA"/>
</dbReference>
<name>A0A3L8D5N8_OOCBI</name>
<organism evidence="1 2">
    <name type="scientific">Ooceraea biroi</name>
    <name type="common">Clonal raider ant</name>
    <name type="synonym">Cerapachys biroi</name>
    <dbReference type="NCBI Taxonomy" id="2015173"/>
    <lineage>
        <taxon>Eukaryota</taxon>
        <taxon>Metazoa</taxon>
        <taxon>Ecdysozoa</taxon>
        <taxon>Arthropoda</taxon>
        <taxon>Hexapoda</taxon>
        <taxon>Insecta</taxon>
        <taxon>Pterygota</taxon>
        <taxon>Neoptera</taxon>
        <taxon>Endopterygota</taxon>
        <taxon>Hymenoptera</taxon>
        <taxon>Apocrita</taxon>
        <taxon>Aculeata</taxon>
        <taxon>Formicoidea</taxon>
        <taxon>Formicidae</taxon>
        <taxon>Dorylinae</taxon>
        <taxon>Ooceraea</taxon>
    </lineage>
</organism>
<evidence type="ECO:0008006" key="3">
    <source>
        <dbReference type="Google" id="ProtNLM"/>
    </source>
</evidence>
<dbReference type="PANTHER" id="PTHR13382">
    <property type="entry name" value="MITOCHONDRIAL ATP SYNTHASE COUPLING FACTOR B"/>
    <property type="match status" value="1"/>
</dbReference>
<dbReference type="SUPFAM" id="SSF52047">
    <property type="entry name" value="RNI-like"/>
    <property type="match status" value="1"/>
</dbReference>
<accession>A0A3L8D5N8</accession>
<dbReference type="OrthoDB" id="549243at2759"/>
<dbReference type="InterPro" id="IPR050648">
    <property type="entry name" value="F-box_LRR-repeat"/>
</dbReference>
<evidence type="ECO:0000313" key="2">
    <source>
        <dbReference type="Proteomes" id="UP000279307"/>
    </source>
</evidence>